<dbReference type="KEGG" id="rpq:rpr22_0760"/>
<sequence length="40" mass="4705">MNVVMHTQDINLSKKMLKVEEICLKDISINDLIYHGIIKY</sequence>
<accession>D5AXY0</accession>
<dbReference type="AlphaFoldDB" id="D5AXY0"/>
<name>D5AXY0_RICPP</name>
<evidence type="ECO:0000313" key="1">
    <source>
        <dbReference type="EMBL" id="ADE30269.1"/>
    </source>
</evidence>
<dbReference type="HOGENOM" id="CLU_3295732_0_0_5"/>
<gene>
    <name evidence="1" type="ORF">rpr22_0760</name>
</gene>
<reference evidence="1 2" key="1">
    <citation type="journal article" date="2010" name="Genome Res.">
        <title>Genomic, proteomic, and transcriptomic analysis of virulent and avirulent Rickettsia prowazekii reveals its adaptive mutation capabilities.</title>
        <authorList>
            <person name="Bechah Y."/>
            <person name="El Karkouri K."/>
            <person name="Mediannikov O."/>
            <person name="Leroy Q."/>
            <person name="Pelletier N."/>
            <person name="Robert C."/>
            <person name="Medigue C."/>
            <person name="Mege J.L."/>
            <person name="Raoult D."/>
        </authorList>
    </citation>
    <scope>NUCLEOTIDE SEQUENCE [LARGE SCALE GENOMIC DNA]</scope>
    <source>
        <strain evidence="1 2">Rp22</strain>
    </source>
</reference>
<dbReference type="Proteomes" id="UP000006931">
    <property type="component" value="Chromosome"/>
</dbReference>
<proteinExistence type="predicted"/>
<dbReference type="EMBL" id="CP001584">
    <property type="protein sequence ID" value="ADE30269.1"/>
    <property type="molecule type" value="Genomic_DNA"/>
</dbReference>
<organism evidence="1 2">
    <name type="scientific">Rickettsia prowazekii (strain Rp22)</name>
    <dbReference type="NCBI Taxonomy" id="449216"/>
    <lineage>
        <taxon>Bacteria</taxon>
        <taxon>Pseudomonadati</taxon>
        <taxon>Pseudomonadota</taxon>
        <taxon>Alphaproteobacteria</taxon>
        <taxon>Rickettsiales</taxon>
        <taxon>Rickettsiaceae</taxon>
        <taxon>Rickettsieae</taxon>
        <taxon>Rickettsia</taxon>
        <taxon>typhus group</taxon>
    </lineage>
</organism>
<evidence type="ECO:0000313" key="2">
    <source>
        <dbReference type="Proteomes" id="UP000006931"/>
    </source>
</evidence>
<protein>
    <submittedName>
        <fullName evidence="1">Uncharacterized protein</fullName>
    </submittedName>
</protein>